<reference evidence="2 3" key="1">
    <citation type="submission" date="2019-06" db="EMBL/GenBank/DDBJ databases">
        <title>Genome sequence analysis of &gt;100 Bacillus licheniformis strains suggests intrinsic resistance to this species.</title>
        <authorList>
            <person name="Wels M."/>
            <person name="Siezen R.J."/>
            <person name="Johansen E."/>
            <person name="Stuer-Lauridsen B."/>
            <person name="Bjerre K."/>
            <person name="Nielsen B.K.K."/>
        </authorList>
    </citation>
    <scope>NUCLEOTIDE SEQUENCE [LARGE SCALE GENOMIC DNA]</scope>
    <source>
        <strain evidence="2 3">BAC-16736</strain>
    </source>
</reference>
<evidence type="ECO:0000313" key="1">
    <source>
        <dbReference type="EMBL" id="QPR72134.1"/>
    </source>
</evidence>
<evidence type="ECO:0000313" key="3">
    <source>
        <dbReference type="Proteomes" id="UP000435910"/>
    </source>
</evidence>
<dbReference type="GeneID" id="92862101"/>
<dbReference type="Proteomes" id="UP000595038">
    <property type="component" value="Chromosome"/>
</dbReference>
<dbReference type="InterPro" id="IPR038128">
    <property type="entry name" value="Gamma_PGA_hydro_sf"/>
</dbReference>
<evidence type="ECO:0000313" key="4">
    <source>
        <dbReference type="Proteomes" id="UP000595038"/>
    </source>
</evidence>
<dbReference type="Proteomes" id="UP000435910">
    <property type="component" value="Unassembled WGS sequence"/>
</dbReference>
<accession>A0A1Y0YDX7</accession>
<organism evidence="2 3">
    <name type="scientific">Bacillus licheniformis</name>
    <dbReference type="NCBI Taxonomy" id="1402"/>
    <lineage>
        <taxon>Bacteria</taxon>
        <taxon>Bacillati</taxon>
        <taxon>Bacillota</taxon>
        <taxon>Bacilli</taxon>
        <taxon>Bacillales</taxon>
        <taxon>Bacillaceae</taxon>
        <taxon>Bacillus</taxon>
    </lineage>
</organism>
<dbReference type="Pfam" id="PF05908">
    <property type="entry name" value="Gamma_PGA_hydro"/>
    <property type="match status" value="1"/>
</dbReference>
<dbReference type="RefSeq" id="WP_003180784.1">
    <property type="nucleotide sequence ID" value="NZ_BEXU01000022.1"/>
</dbReference>
<keyword evidence="1" id="KW-0378">Hydrolase</keyword>
<evidence type="ECO:0000313" key="2">
    <source>
        <dbReference type="EMBL" id="TWL21862.1"/>
    </source>
</evidence>
<name>A0A1Y0YDX7_BACLI</name>
<proteinExistence type="predicted"/>
<protein>
    <submittedName>
        <fullName evidence="1">Poly-gamma-glutamate hydrolase family protein</fullName>
    </submittedName>
</protein>
<dbReference type="EMBL" id="NILC01000030">
    <property type="protein sequence ID" value="TWL21862.1"/>
    <property type="molecule type" value="Genomic_DNA"/>
</dbReference>
<dbReference type="AlphaFoldDB" id="A0A1Y0YDX7"/>
<dbReference type="EMBL" id="CP065647">
    <property type="protein sequence ID" value="QPR72134.1"/>
    <property type="molecule type" value="Genomic_DNA"/>
</dbReference>
<dbReference type="InterPro" id="IPR008585">
    <property type="entry name" value="Gamma_PGA_hydro"/>
</dbReference>
<dbReference type="OMA" id="FFEYISA"/>
<sequence>MKRALTDQYGSFTEMAENEIEGTDYSVAARDAGSALLVMAPHGGGIEPGISEIVKAFAEGASVYLLEGLKRRGNKSLHVTSAHFDCPLALRMAAGHRYILAFHGYEEPAHRHTLIGGTDRRRALMFKETLERHGFSAELAAERGYLSGTNPASINNRCQTGLSVQFEISTAQRKAMFEQFTLKGRRTSQNEVFSRYVKALKEGACIAYGPSAAGS</sequence>
<gene>
    <name evidence="2" type="ORF">CHCC16736_0325</name>
    <name evidence="1" type="ORF">I6G80_20325</name>
</gene>
<dbReference type="GO" id="GO:0016787">
    <property type="term" value="F:hydrolase activity"/>
    <property type="evidence" value="ECO:0007669"/>
    <property type="project" value="UniProtKB-KW"/>
</dbReference>
<reference evidence="1 4" key="2">
    <citation type="submission" date="2020-12" db="EMBL/GenBank/DDBJ databases">
        <title>FDA dAtabase for Regulatory Grade micrObial Sequences (FDA-ARGOS): Supporting development and validation of Infectious Disease Dx tests.</title>
        <authorList>
            <person name="Nelson B."/>
            <person name="Plummer A."/>
            <person name="Tallon L."/>
            <person name="Sadzewicz L."/>
            <person name="Zhao X."/>
            <person name="Boylan J."/>
            <person name="Ott S."/>
            <person name="Bowen H."/>
            <person name="Vavikolanu K."/>
            <person name="Mehta A."/>
            <person name="Aluvathingal J."/>
            <person name="Nadendla S."/>
            <person name="Myers T."/>
            <person name="Yan Y."/>
            <person name="Sichtig H."/>
        </authorList>
    </citation>
    <scope>NUCLEOTIDE SEQUENCE [LARGE SCALE GENOMIC DNA]</scope>
    <source>
        <strain evidence="1 4">FDAARGOS_923</strain>
    </source>
</reference>
<dbReference type="Gene3D" id="3.40.630.100">
    <property type="entry name" value="Poly-gamma-glutamate hydrolase, zinc-binding motif"/>
    <property type="match status" value="1"/>
</dbReference>